<organism evidence="1 2">
    <name type="scientific">Romanomermis culicivorax</name>
    <name type="common">Nematode worm</name>
    <dbReference type="NCBI Taxonomy" id="13658"/>
    <lineage>
        <taxon>Eukaryota</taxon>
        <taxon>Metazoa</taxon>
        <taxon>Ecdysozoa</taxon>
        <taxon>Nematoda</taxon>
        <taxon>Enoplea</taxon>
        <taxon>Dorylaimia</taxon>
        <taxon>Mermithida</taxon>
        <taxon>Mermithoidea</taxon>
        <taxon>Mermithidae</taxon>
        <taxon>Romanomermis</taxon>
    </lineage>
</organism>
<proteinExistence type="predicted"/>
<protein>
    <submittedName>
        <fullName evidence="2">Uncharacterized protein</fullName>
    </submittedName>
</protein>
<evidence type="ECO:0000313" key="2">
    <source>
        <dbReference type="WBParaSite" id="nRc.2.0.1.t17973-RA"/>
    </source>
</evidence>
<reference evidence="2" key="1">
    <citation type="submission" date="2022-11" db="UniProtKB">
        <authorList>
            <consortium name="WormBaseParasite"/>
        </authorList>
    </citation>
    <scope>IDENTIFICATION</scope>
</reference>
<dbReference type="Proteomes" id="UP000887565">
    <property type="component" value="Unplaced"/>
</dbReference>
<accession>A0A915IV81</accession>
<dbReference type="WBParaSite" id="nRc.2.0.1.t17973-RA">
    <property type="protein sequence ID" value="nRc.2.0.1.t17973-RA"/>
    <property type="gene ID" value="nRc.2.0.1.g17973"/>
</dbReference>
<sequence>MFDVQIVQKLKKCMTKSEKTIPLRLVKTFLCNKMSDSRTSDVGVLYINKQR</sequence>
<keyword evidence="1" id="KW-1185">Reference proteome</keyword>
<dbReference type="AlphaFoldDB" id="A0A915IV81"/>
<evidence type="ECO:0000313" key="1">
    <source>
        <dbReference type="Proteomes" id="UP000887565"/>
    </source>
</evidence>
<name>A0A915IV81_ROMCU</name>